<dbReference type="AlphaFoldDB" id="A0ABD1F4W6"/>
<keyword evidence="2" id="KW-0963">Cytoplasm</keyword>
<keyword evidence="3 12" id="KW-0853">WD repeat</keyword>
<dbReference type="InterPro" id="IPR015943">
    <property type="entry name" value="WD40/YVTN_repeat-like_dom_sf"/>
</dbReference>
<keyword evidence="4" id="KW-0677">Repeat</keyword>
<evidence type="ECO:0000256" key="4">
    <source>
        <dbReference type="ARBA" id="ARBA00022737"/>
    </source>
</evidence>
<dbReference type="Pfam" id="PF00400">
    <property type="entry name" value="WD40"/>
    <property type="match status" value="1"/>
</dbReference>
<dbReference type="GO" id="GO:0120293">
    <property type="term" value="C:dynein axonemal particle"/>
    <property type="evidence" value="ECO:0007669"/>
    <property type="project" value="UniProtKB-SubCell"/>
</dbReference>
<name>A0ABD1F4W6_HYPHA</name>
<keyword evidence="6" id="KW-0969">Cilium</keyword>
<gene>
    <name evidence="14" type="ORF">ABEB36_003782</name>
</gene>
<sequence>MTDTVQRTSSKKTGLQSGRPRTILRSKSVAIQLIHDGKNMTPKPLNPEVYQLTKERQIGIYEDTSNLSWRDSTSAPATTYETPRSTLQVRTEIAESTYGGSIFHGSIDITDPLISRDFFESEDFERESSSEMVAHSGESLTSDKMKPAHHISLVLSETNTTFILDIPTCIALKDTDKGEAIEKENQEYIYLTEGKGRNRRVVNAEVQTIKILNKSRGTEAEIIRMTNEKTFASNWDMYDTYDSKIKENKVDDSLNSSESDTDSLISESSSVDSYKMATEERQLYKLLKNSRFQEAVCVVERLLANNYFNEQQKRFRGLSEPDIFRENIEYKYCLNLLWTFANASTNGHCVSAFEWNPVNQDLIAVGYGKFYFVENNTGMIFIWNIKNPIQPERTYFFSIPDPNLLAVGFYNGHIVVIDITKRDLNIIGENVPGFEVVWNIVWRPNLDPTIETEQICASFDDGRVIFYSIGKTRELEAQQMMRVAKADGKLKGYNSMRKCSNLNIPVSRYAGARFIRWHPEDSNIYLVGTNEGVVHKCSTNYINQHLDLFLAHDGPVNELKYSPFSRKIYATCGDDWHLRIWAEGIADPLHELYVTMMSVQSMDWSPTHSTILATVFGKTILLWDFQRKIWKPQSETQSPSGATNTVVEFTKSGRCLVVGDVNGNVHVFALEDMPFPAFFQENLLFDALERSLATNIPLKDKIKKLRLLTLGNFNLNT</sequence>
<evidence type="ECO:0000256" key="7">
    <source>
        <dbReference type="ARBA" id="ARBA00023212"/>
    </source>
</evidence>
<keyword evidence="7" id="KW-0206">Cytoskeleton</keyword>
<dbReference type="InterPro" id="IPR036322">
    <property type="entry name" value="WD40_repeat_dom_sf"/>
</dbReference>
<dbReference type="Proteomes" id="UP001566132">
    <property type="component" value="Unassembled WGS sequence"/>
</dbReference>
<evidence type="ECO:0000256" key="5">
    <source>
        <dbReference type="ARBA" id="ARBA00022846"/>
    </source>
</evidence>
<dbReference type="PANTHER" id="PTHR12442">
    <property type="entry name" value="DYNEIN INTERMEDIATE CHAIN"/>
    <property type="match status" value="1"/>
</dbReference>
<evidence type="ECO:0000256" key="9">
    <source>
        <dbReference type="ARBA" id="ARBA00024190"/>
    </source>
</evidence>
<dbReference type="EMBL" id="JBDJPC010000003">
    <property type="protein sequence ID" value="KAL1508970.1"/>
    <property type="molecule type" value="Genomic_DNA"/>
</dbReference>
<evidence type="ECO:0000256" key="13">
    <source>
        <dbReference type="SAM" id="MobiDB-lite"/>
    </source>
</evidence>
<organism evidence="14 15">
    <name type="scientific">Hypothenemus hampei</name>
    <name type="common">Coffee berry borer</name>
    <dbReference type="NCBI Taxonomy" id="57062"/>
    <lineage>
        <taxon>Eukaryota</taxon>
        <taxon>Metazoa</taxon>
        <taxon>Ecdysozoa</taxon>
        <taxon>Arthropoda</taxon>
        <taxon>Hexapoda</taxon>
        <taxon>Insecta</taxon>
        <taxon>Pterygota</taxon>
        <taxon>Neoptera</taxon>
        <taxon>Endopterygota</taxon>
        <taxon>Coleoptera</taxon>
        <taxon>Polyphaga</taxon>
        <taxon>Cucujiformia</taxon>
        <taxon>Curculionidae</taxon>
        <taxon>Scolytinae</taxon>
        <taxon>Hypothenemus</taxon>
    </lineage>
</organism>
<evidence type="ECO:0000256" key="11">
    <source>
        <dbReference type="ARBA" id="ARBA00041557"/>
    </source>
</evidence>
<evidence type="ECO:0000256" key="6">
    <source>
        <dbReference type="ARBA" id="ARBA00023069"/>
    </source>
</evidence>
<reference evidence="14 15" key="1">
    <citation type="submission" date="2024-05" db="EMBL/GenBank/DDBJ databases">
        <title>Genetic variation in Jamaican populations of the coffee berry borer (Hypothenemus hampei).</title>
        <authorList>
            <person name="Errbii M."/>
            <person name="Myrie A."/>
        </authorList>
    </citation>
    <scope>NUCLEOTIDE SEQUENCE [LARGE SCALE GENOMIC DNA]</scope>
    <source>
        <strain evidence="14">JA-Hopewell-2020-01-JO</strain>
        <tissue evidence="14">Whole body</tissue>
    </source>
</reference>
<feature type="compositionally biased region" description="Polar residues" evidence="13">
    <location>
        <begin position="1"/>
        <end position="16"/>
    </location>
</feature>
<comment type="subcellular location">
    <subcellularLocation>
        <location evidence="1">Cytoplasm</location>
        <location evidence="1">Cytoskeleton</location>
        <location evidence="1">Flagellum axoneme</location>
    </subcellularLocation>
    <subcellularLocation>
        <location evidence="9">Dynein axonemal particle</location>
    </subcellularLocation>
</comment>
<evidence type="ECO:0000313" key="15">
    <source>
        <dbReference type="Proteomes" id="UP001566132"/>
    </source>
</evidence>
<dbReference type="SUPFAM" id="SSF50978">
    <property type="entry name" value="WD40 repeat-like"/>
    <property type="match status" value="1"/>
</dbReference>
<keyword evidence="5" id="KW-0282">Flagellum</keyword>
<evidence type="ECO:0000256" key="12">
    <source>
        <dbReference type="PROSITE-ProRule" id="PRU00221"/>
    </source>
</evidence>
<keyword evidence="15" id="KW-1185">Reference proteome</keyword>
<dbReference type="InterPro" id="IPR001680">
    <property type="entry name" value="WD40_rpt"/>
</dbReference>
<evidence type="ECO:0000256" key="1">
    <source>
        <dbReference type="ARBA" id="ARBA00004611"/>
    </source>
</evidence>
<evidence type="ECO:0000313" key="14">
    <source>
        <dbReference type="EMBL" id="KAL1508970.1"/>
    </source>
</evidence>
<dbReference type="PANTHER" id="PTHR12442:SF12">
    <property type="entry name" value="DYNEIN AXONEMAL INTERMEDIATE CHAIN 4"/>
    <property type="match status" value="1"/>
</dbReference>
<proteinExistence type="predicted"/>
<feature type="repeat" description="WD" evidence="12">
    <location>
        <begin position="549"/>
        <end position="581"/>
    </location>
</feature>
<evidence type="ECO:0000256" key="2">
    <source>
        <dbReference type="ARBA" id="ARBA00022490"/>
    </source>
</evidence>
<comment type="caution">
    <text evidence="14">The sequence shown here is derived from an EMBL/GenBank/DDBJ whole genome shotgun (WGS) entry which is preliminary data.</text>
</comment>
<evidence type="ECO:0000256" key="10">
    <source>
        <dbReference type="ARBA" id="ARBA00040002"/>
    </source>
</evidence>
<keyword evidence="8" id="KW-0966">Cell projection</keyword>
<evidence type="ECO:0000256" key="8">
    <source>
        <dbReference type="ARBA" id="ARBA00023273"/>
    </source>
</evidence>
<protein>
    <recommendedName>
        <fullName evidence="10">Dynein axonemal intermediate chain 4</fullName>
    </recommendedName>
    <alternativeName>
        <fullName evidence="11">WD repeat-containing protein 78</fullName>
    </alternativeName>
</protein>
<dbReference type="Gene3D" id="2.130.10.10">
    <property type="entry name" value="YVTN repeat-like/Quinoprotein amine dehydrogenase"/>
    <property type="match status" value="1"/>
</dbReference>
<feature type="region of interest" description="Disordered" evidence="13">
    <location>
        <begin position="1"/>
        <end position="20"/>
    </location>
</feature>
<dbReference type="PROSITE" id="PS50082">
    <property type="entry name" value="WD_REPEATS_2"/>
    <property type="match status" value="1"/>
</dbReference>
<accession>A0ABD1F4W6</accession>
<dbReference type="SMART" id="SM00320">
    <property type="entry name" value="WD40"/>
    <property type="match status" value="3"/>
</dbReference>
<evidence type="ECO:0000256" key="3">
    <source>
        <dbReference type="ARBA" id="ARBA00022574"/>
    </source>
</evidence>
<dbReference type="InterPro" id="IPR050687">
    <property type="entry name" value="Dynein_IC"/>
</dbReference>